<evidence type="ECO:0000313" key="1">
    <source>
        <dbReference type="EMBL" id="PMD61826.1"/>
    </source>
</evidence>
<organism evidence="1 2">
    <name type="scientific">Hyaloscypha bicolor E</name>
    <dbReference type="NCBI Taxonomy" id="1095630"/>
    <lineage>
        <taxon>Eukaryota</taxon>
        <taxon>Fungi</taxon>
        <taxon>Dikarya</taxon>
        <taxon>Ascomycota</taxon>
        <taxon>Pezizomycotina</taxon>
        <taxon>Leotiomycetes</taxon>
        <taxon>Helotiales</taxon>
        <taxon>Hyaloscyphaceae</taxon>
        <taxon>Hyaloscypha</taxon>
        <taxon>Hyaloscypha bicolor</taxon>
    </lineage>
</organism>
<dbReference type="OrthoDB" id="190201at2759"/>
<evidence type="ECO:0000313" key="2">
    <source>
        <dbReference type="Proteomes" id="UP000235371"/>
    </source>
</evidence>
<gene>
    <name evidence="1" type="ORF">K444DRAFT_612050</name>
</gene>
<dbReference type="EMBL" id="KZ613786">
    <property type="protein sequence ID" value="PMD61826.1"/>
    <property type="molecule type" value="Genomic_DNA"/>
</dbReference>
<proteinExistence type="predicted"/>
<dbReference type="Proteomes" id="UP000235371">
    <property type="component" value="Unassembled WGS sequence"/>
</dbReference>
<dbReference type="InParanoid" id="A0A2J6TFM6"/>
<name>A0A2J6TFM6_9HELO</name>
<dbReference type="AlphaFoldDB" id="A0A2J6TFM6"/>
<protein>
    <submittedName>
        <fullName evidence="1">Uncharacterized protein</fullName>
    </submittedName>
</protein>
<reference evidence="1 2" key="1">
    <citation type="submission" date="2016-04" db="EMBL/GenBank/DDBJ databases">
        <title>A degradative enzymes factory behind the ericoid mycorrhizal symbiosis.</title>
        <authorList>
            <consortium name="DOE Joint Genome Institute"/>
            <person name="Martino E."/>
            <person name="Morin E."/>
            <person name="Grelet G."/>
            <person name="Kuo A."/>
            <person name="Kohler A."/>
            <person name="Daghino S."/>
            <person name="Barry K."/>
            <person name="Choi C."/>
            <person name="Cichocki N."/>
            <person name="Clum A."/>
            <person name="Copeland A."/>
            <person name="Hainaut M."/>
            <person name="Haridas S."/>
            <person name="Labutti K."/>
            <person name="Lindquist E."/>
            <person name="Lipzen A."/>
            <person name="Khouja H.-R."/>
            <person name="Murat C."/>
            <person name="Ohm R."/>
            <person name="Olson A."/>
            <person name="Spatafora J."/>
            <person name="Veneault-Fourrey C."/>
            <person name="Henrissat B."/>
            <person name="Grigoriev I."/>
            <person name="Martin F."/>
            <person name="Perotto S."/>
        </authorList>
    </citation>
    <scope>NUCLEOTIDE SEQUENCE [LARGE SCALE GENOMIC DNA]</scope>
    <source>
        <strain evidence="1 2">E</strain>
    </source>
</reference>
<dbReference type="RefSeq" id="XP_024738730.1">
    <property type="nucleotide sequence ID" value="XM_024880059.1"/>
</dbReference>
<dbReference type="GeneID" id="36588136"/>
<accession>A0A2J6TFM6</accession>
<sequence>MIHGRDDQVLPFAHGVALSKEIKEAKLLPLEVLGMTYLAGFGMLFSRSFGTYSGVYANQIGV</sequence>
<keyword evidence="2" id="KW-1185">Reference proteome</keyword>